<gene>
    <name evidence="3" type="primary">KIF3B</name>
    <name evidence="3" type="ORF">CEXT_780401</name>
</gene>
<evidence type="ECO:0000256" key="1">
    <source>
        <dbReference type="SAM" id="Coils"/>
    </source>
</evidence>
<keyword evidence="4" id="KW-1185">Reference proteome</keyword>
<feature type="coiled-coil region" evidence="1">
    <location>
        <begin position="16"/>
        <end position="132"/>
    </location>
</feature>
<organism evidence="3 4">
    <name type="scientific">Caerostris extrusa</name>
    <name type="common">Bark spider</name>
    <name type="synonym">Caerostris bankana</name>
    <dbReference type="NCBI Taxonomy" id="172846"/>
    <lineage>
        <taxon>Eukaryota</taxon>
        <taxon>Metazoa</taxon>
        <taxon>Ecdysozoa</taxon>
        <taxon>Arthropoda</taxon>
        <taxon>Chelicerata</taxon>
        <taxon>Arachnida</taxon>
        <taxon>Araneae</taxon>
        <taxon>Araneomorphae</taxon>
        <taxon>Entelegynae</taxon>
        <taxon>Araneoidea</taxon>
        <taxon>Araneidae</taxon>
        <taxon>Caerostris</taxon>
    </lineage>
</organism>
<feature type="compositionally biased region" description="Low complexity" evidence="2">
    <location>
        <begin position="340"/>
        <end position="358"/>
    </location>
</feature>
<reference evidence="3 4" key="1">
    <citation type="submission" date="2021-06" db="EMBL/GenBank/DDBJ databases">
        <title>Caerostris extrusa draft genome.</title>
        <authorList>
            <person name="Kono N."/>
            <person name="Arakawa K."/>
        </authorList>
    </citation>
    <scope>NUCLEOTIDE SEQUENCE [LARGE SCALE GENOMIC DNA]</scope>
</reference>
<feature type="region of interest" description="Disordered" evidence="2">
    <location>
        <begin position="336"/>
        <end position="358"/>
    </location>
</feature>
<dbReference type="AlphaFoldDB" id="A0AAV4RKT9"/>
<proteinExistence type="predicted"/>
<name>A0AAV4RKT9_CAEEX</name>
<accession>A0AAV4RKT9</accession>
<sequence length="358" mass="42404">MENLLQEERVAYLNEQNLMTEEKEKIMRDIKAKEEELRLENEAKEKIRKHINELEAKLLCGGKNIIDHTNEQQRILEKRRQELAEQKCIEREMQAKLLEEEESTFREKKETYDSLQQEVDMKTKKLKKLFQRFQTLKDDINDESEINSFERQDKEQTIEALTRDLKLSNLVIDNFVNPEDKAKFLEHVKYDEDEDAYVIFPSEMSYSHFNPAERPSSANHLRRPMTSHAIKMNRLHSSKPRYKSPEPVQRTLGRFGARTSSHCGRQLKSRWILSNILCLEDYVNHGVHHWNGVQRNCPNEQLDIRHRQGDPYYIHHPDLRDFRDLKADECPAYTMRDASMPMPTTTMTISLPTTTTTD</sequence>
<comment type="caution">
    <text evidence="3">The sequence shown here is derived from an EMBL/GenBank/DDBJ whole genome shotgun (WGS) entry which is preliminary data.</text>
</comment>
<protein>
    <submittedName>
        <fullName evidence="3">Kinesin-like protein KIF3B</fullName>
    </submittedName>
</protein>
<evidence type="ECO:0000313" key="3">
    <source>
        <dbReference type="EMBL" id="GIY22558.1"/>
    </source>
</evidence>
<evidence type="ECO:0000313" key="4">
    <source>
        <dbReference type="Proteomes" id="UP001054945"/>
    </source>
</evidence>
<dbReference type="EMBL" id="BPLR01008164">
    <property type="protein sequence ID" value="GIY22558.1"/>
    <property type="molecule type" value="Genomic_DNA"/>
</dbReference>
<keyword evidence="1" id="KW-0175">Coiled coil</keyword>
<evidence type="ECO:0000256" key="2">
    <source>
        <dbReference type="SAM" id="MobiDB-lite"/>
    </source>
</evidence>
<dbReference type="Proteomes" id="UP001054945">
    <property type="component" value="Unassembled WGS sequence"/>
</dbReference>